<dbReference type="SMART" id="SM00412">
    <property type="entry name" value="Cu_FIST"/>
    <property type="match status" value="1"/>
</dbReference>
<dbReference type="SMART" id="SM01090">
    <property type="entry name" value="Copper-fist"/>
    <property type="match status" value="1"/>
</dbReference>
<organism evidence="10 11">
    <name type="scientific">Pachysolen tannophilus NRRL Y-2460</name>
    <dbReference type="NCBI Taxonomy" id="669874"/>
    <lineage>
        <taxon>Eukaryota</taxon>
        <taxon>Fungi</taxon>
        <taxon>Dikarya</taxon>
        <taxon>Ascomycota</taxon>
        <taxon>Saccharomycotina</taxon>
        <taxon>Pichiomycetes</taxon>
        <taxon>Pachysolenaceae</taxon>
        <taxon>Pachysolen</taxon>
    </lineage>
</organism>
<accession>A0A1E4U099</accession>
<sequence length="659" mass="73887">MILVDGEKYACVQCIRGHRSSTCQHTKRPLVQVRSRGRPISDCNHRVTVFADQAEESQRKTEKLDTNNRNSGVQGYQKQNGMDSGNSNIGGCCAKLSLPVQKMDAKDELKDELIQVKQEQSETGCCSNQEGDKKADFCSSKSSSKDPTVIVLRASKRELYEVSKGSLNLLGPVNSGNRHSQGSKQNSDGSVHKVRHGPRCSCCVKSKIDFSASLNTLKFYNSKGSSLNGGSVKATTNSTDPNFSNVYNNSEELSIHDNKTNNINNINDHNKNDNFNESNNNRHKDNISEINGKGPAKLDNDWPSIQNQQGQTQLTFPTVPNAKTYDLYYANYCTLPGTCFCGDDCSCENCAVHSKDNNKNNTHMVSNNNNNNNNYNNYDNNNNNYNNNNSGITSQERNQDMMNSSSFLQLAGQVQMQPLFDNDFNNATAFQHQIPQHQRQQHHRDELFAVNAVNRDAQQSIQFAQHHQPPLQFHTSNFYPVSQPASQQQYFPSQTQNEFNNIPTVSAVPNNTNSYSINSKQELQFQQMTDCICAPEECRCYNCEKHGIVNGVRVSDGIKIVSSPSTNDGSSYENSPVSEEILQRQQRQQQLNMMSNVFFNNLPIEEVYEMMDDCSCPADSCSCPNCFKHGIINNEVVNFNMPPLQYLNSRSNRNANSDT</sequence>
<dbReference type="PROSITE" id="PS01119">
    <property type="entry name" value="COPPER_FIST_1"/>
    <property type="match status" value="1"/>
</dbReference>
<dbReference type="InterPro" id="IPR036395">
    <property type="entry name" value="Cu_fist_DNA-bd_dom_sf"/>
</dbReference>
<feature type="compositionally biased region" description="Polar residues" evidence="8">
    <location>
        <begin position="174"/>
        <end position="189"/>
    </location>
</feature>
<feature type="domain" description="Copper-fist" evidence="9">
    <location>
        <begin position="1"/>
        <end position="40"/>
    </location>
</feature>
<keyword evidence="5" id="KW-0805">Transcription regulation</keyword>
<dbReference type="GO" id="GO:0045944">
    <property type="term" value="P:positive regulation of transcription by RNA polymerase II"/>
    <property type="evidence" value="ECO:0007669"/>
    <property type="project" value="TreeGrafter"/>
</dbReference>
<dbReference type="GO" id="GO:0006879">
    <property type="term" value="P:intracellular iron ion homeostasis"/>
    <property type="evidence" value="ECO:0007669"/>
    <property type="project" value="TreeGrafter"/>
</dbReference>
<keyword evidence="11" id="KW-1185">Reference proteome</keyword>
<feature type="compositionally biased region" description="Basic and acidic residues" evidence="8">
    <location>
        <begin position="56"/>
        <end position="66"/>
    </location>
</feature>
<evidence type="ECO:0000256" key="6">
    <source>
        <dbReference type="ARBA" id="ARBA00023163"/>
    </source>
</evidence>
<gene>
    <name evidence="10" type="ORF">PACTADRAFT_1981</name>
</gene>
<dbReference type="GO" id="GO:0005507">
    <property type="term" value="F:copper ion binding"/>
    <property type="evidence" value="ECO:0007669"/>
    <property type="project" value="InterPro"/>
</dbReference>
<feature type="region of interest" description="Disordered" evidence="8">
    <location>
        <begin position="271"/>
        <end position="313"/>
    </location>
</feature>
<dbReference type="STRING" id="669874.A0A1E4U099"/>
<keyword evidence="3" id="KW-0862">Zinc</keyword>
<dbReference type="Gene3D" id="3.90.430.10">
    <property type="entry name" value="Copper fist DNA-binding domain"/>
    <property type="match status" value="1"/>
</dbReference>
<feature type="compositionally biased region" description="Polar residues" evidence="8">
    <location>
        <begin position="303"/>
        <end position="313"/>
    </location>
</feature>
<evidence type="ECO:0000256" key="8">
    <source>
        <dbReference type="SAM" id="MobiDB-lite"/>
    </source>
</evidence>
<dbReference type="InterPro" id="IPR051763">
    <property type="entry name" value="Copper_Homeo_Regul"/>
</dbReference>
<evidence type="ECO:0000256" key="1">
    <source>
        <dbReference type="ARBA" id="ARBA00004123"/>
    </source>
</evidence>
<dbReference type="Proteomes" id="UP000094236">
    <property type="component" value="Unassembled WGS sequence"/>
</dbReference>
<dbReference type="PROSITE" id="PS50073">
    <property type="entry name" value="COPPER_FIST_2"/>
    <property type="match status" value="1"/>
</dbReference>
<dbReference type="GO" id="GO:0006878">
    <property type="term" value="P:intracellular copper ion homeostasis"/>
    <property type="evidence" value="ECO:0007669"/>
    <property type="project" value="TreeGrafter"/>
</dbReference>
<dbReference type="PRINTS" id="PR00617">
    <property type="entry name" value="COPPERFIST"/>
</dbReference>
<evidence type="ECO:0000256" key="4">
    <source>
        <dbReference type="ARBA" id="ARBA00023008"/>
    </source>
</evidence>
<dbReference type="OrthoDB" id="5600085at2759"/>
<dbReference type="PANTHER" id="PTHR28088:SF5">
    <property type="entry name" value="TRANSCRIPTIONAL ACTIVATOR HAA1-RELATED"/>
    <property type="match status" value="1"/>
</dbReference>
<evidence type="ECO:0000256" key="5">
    <source>
        <dbReference type="ARBA" id="ARBA00023015"/>
    </source>
</evidence>
<keyword evidence="4" id="KW-0186">Copper</keyword>
<protein>
    <recommendedName>
        <fullName evidence="9">Copper-fist domain-containing protein</fullName>
    </recommendedName>
</protein>
<keyword evidence="7" id="KW-0539">Nucleus</keyword>
<evidence type="ECO:0000256" key="7">
    <source>
        <dbReference type="ARBA" id="ARBA00023242"/>
    </source>
</evidence>
<name>A0A1E4U099_PACTA</name>
<evidence type="ECO:0000256" key="3">
    <source>
        <dbReference type="ARBA" id="ARBA00022833"/>
    </source>
</evidence>
<dbReference type="PANTHER" id="PTHR28088">
    <property type="entry name" value="TRANSCRIPTIONAL ACTIVATOR HAA1-RELATED"/>
    <property type="match status" value="1"/>
</dbReference>
<dbReference type="EMBL" id="KV454012">
    <property type="protein sequence ID" value="ODV97414.1"/>
    <property type="molecule type" value="Genomic_DNA"/>
</dbReference>
<evidence type="ECO:0000313" key="11">
    <source>
        <dbReference type="Proteomes" id="UP000094236"/>
    </source>
</evidence>
<evidence type="ECO:0000256" key="2">
    <source>
        <dbReference type="ARBA" id="ARBA00022723"/>
    </source>
</evidence>
<dbReference type="SUPFAM" id="SSF57879">
    <property type="entry name" value="Zinc domain conserved in yeast copper-regulated transcription factors"/>
    <property type="match status" value="1"/>
</dbReference>
<evidence type="ECO:0000313" key="10">
    <source>
        <dbReference type="EMBL" id="ODV97414.1"/>
    </source>
</evidence>
<dbReference type="Pfam" id="PF00649">
    <property type="entry name" value="Copper-fist"/>
    <property type="match status" value="1"/>
</dbReference>
<reference evidence="11" key="1">
    <citation type="submission" date="2016-05" db="EMBL/GenBank/DDBJ databases">
        <title>Comparative genomics of biotechnologically important yeasts.</title>
        <authorList>
            <consortium name="DOE Joint Genome Institute"/>
            <person name="Riley R."/>
            <person name="Haridas S."/>
            <person name="Wolfe K.H."/>
            <person name="Lopes M.R."/>
            <person name="Hittinger C.T."/>
            <person name="Goker M."/>
            <person name="Salamov A."/>
            <person name="Wisecaver J."/>
            <person name="Long T.M."/>
            <person name="Aerts A.L."/>
            <person name="Barry K."/>
            <person name="Choi C."/>
            <person name="Clum A."/>
            <person name="Coughlan A.Y."/>
            <person name="Deshpande S."/>
            <person name="Douglass A.P."/>
            <person name="Hanson S.J."/>
            <person name="Klenk H.-P."/>
            <person name="Labutti K."/>
            <person name="Lapidus A."/>
            <person name="Lindquist E."/>
            <person name="Lipzen A."/>
            <person name="Meier-Kolthoff J.P."/>
            <person name="Ohm R.A."/>
            <person name="Otillar R.P."/>
            <person name="Pangilinan J."/>
            <person name="Peng Y."/>
            <person name="Rokas A."/>
            <person name="Rosa C.A."/>
            <person name="Scheuner C."/>
            <person name="Sibirny A.A."/>
            <person name="Slot J.C."/>
            <person name="Stielow J.B."/>
            <person name="Sun H."/>
            <person name="Kurtzman C.P."/>
            <person name="Blackwell M."/>
            <person name="Grigoriev I.V."/>
            <person name="Jeffries T.W."/>
        </authorList>
    </citation>
    <scope>NUCLEOTIDE SEQUENCE [LARGE SCALE GENOMIC DNA]</scope>
    <source>
        <strain evidence="11">NRRL Y-2460</strain>
    </source>
</reference>
<dbReference type="GO" id="GO:0005634">
    <property type="term" value="C:nucleus"/>
    <property type="evidence" value="ECO:0007669"/>
    <property type="project" value="UniProtKB-SubCell"/>
</dbReference>
<dbReference type="GO" id="GO:0000978">
    <property type="term" value="F:RNA polymerase II cis-regulatory region sequence-specific DNA binding"/>
    <property type="evidence" value="ECO:0007669"/>
    <property type="project" value="TreeGrafter"/>
</dbReference>
<dbReference type="GO" id="GO:0000981">
    <property type="term" value="F:DNA-binding transcription factor activity, RNA polymerase II-specific"/>
    <property type="evidence" value="ECO:0007669"/>
    <property type="project" value="TreeGrafter"/>
</dbReference>
<dbReference type="AlphaFoldDB" id="A0A1E4U099"/>
<feature type="region of interest" description="Disordered" evidence="8">
    <location>
        <begin position="54"/>
        <end position="73"/>
    </location>
</feature>
<keyword evidence="2" id="KW-0479">Metal-binding</keyword>
<keyword evidence="6" id="KW-0804">Transcription</keyword>
<dbReference type="InterPro" id="IPR001083">
    <property type="entry name" value="Cu_fist_DNA-bd_dom"/>
</dbReference>
<feature type="compositionally biased region" description="Basic and acidic residues" evidence="8">
    <location>
        <begin position="271"/>
        <end position="287"/>
    </location>
</feature>
<dbReference type="FunFam" id="3.90.430.10:FF:000001">
    <property type="entry name" value="Copper fist DNA-binding protein"/>
    <property type="match status" value="1"/>
</dbReference>
<proteinExistence type="predicted"/>
<evidence type="ECO:0000259" key="9">
    <source>
        <dbReference type="PROSITE" id="PS50073"/>
    </source>
</evidence>
<comment type="subcellular location">
    <subcellularLocation>
        <location evidence="1">Nucleus</location>
    </subcellularLocation>
</comment>
<feature type="region of interest" description="Disordered" evidence="8">
    <location>
        <begin position="167"/>
        <end position="196"/>
    </location>
</feature>